<reference evidence="8 9" key="1">
    <citation type="submission" date="2024-03" db="EMBL/GenBank/DDBJ databases">
        <title>The Acrasis kona genome and developmental transcriptomes reveal deep origins of eukaryotic multicellular pathways.</title>
        <authorList>
            <person name="Sheikh S."/>
            <person name="Fu C.-J."/>
            <person name="Brown M.W."/>
            <person name="Baldauf S.L."/>
        </authorList>
    </citation>
    <scope>NUCLEOTIDE SEQUENCE [LARGE SCALE GENOMIC DNA]</scope>
    <source>
        <strain evidence="8 9">ATCC MYA-3509</strain>
    </source>
</reference>
<dbReference type="SMART" id="SM00102">
    <property type="entry name" value="ADF"/>
    <property type="match status" value="2"/>
</dbReference>
<dbReference type="SUPFAM" id="SSF55753">
    <property type="entry name" value="Actin depolymerizing proteins"/>
    <property type="match status" value="3"/>
</dbReference>
<keyword evidence="3" id="KW-0009">Actin-binding</keyword>
<protein>
    <submittedName>
        <fullName evidence="8">Coactosin</fullName>
    </submittedName>
</protein>
<evidence type="ECO:0000313" key="8">
    <source>
        <dbReference type="EMBL" id="KAL0490701.1"/>
    </source>
</evidence>
<feature type="domain" description="ADF-H" evidence="7">
    <location>
        <begin position="384"/>
        <end position="517"/>
    </location>
</feature>
<feature type="compositionally biased region" description="Low complexity" evidence="6">
    <location>
        <begin position="176"/>
        <end position="195"/>
    </location>
</feature>
<keyword evidence="2" id="KW-0963">Cytoplasm</keyword>
<name>A0AAW2ZPS6_9EUKA</name>
<feature type="domain" description="ADF-H" evidence="7">
    <location>
        <begin position="4"/>
        <end position="135"/>
    </location>
</feature>
<evidence type="ECO:0000256" key="5">
    <source>
        <dbReference type="ARBA" id="ARBA00038052"/>
    </source>
</evidence>
<evidence type="ECO:0000256" key="4">
    <source>
        <dbReference type="ARBA" id="ARBA00023212"/>
    </source>
</evidence>
<feature type="domain" description="ADF-H" evidence="7">
    <location>
        <begin position="216"/>
        <end position="345"/>
    </location>
</feature>
<feature type="region of interest" description="Disordered" evidence="6">
    <location>
        <begin position="162"/>
        <end position="195"/>
    </location>
</feature>
<dbReference type="PROSITE" id="PS51263">
    <property type="entry name" value="ADF_H"/>
    <property type="match status" value="3"/>
</dbReference>
<comment type="caution">
    <text evidence="8">The sequence shown here is derived from an EMBL/GenBank/DDBJ whole genome shotgun (WGS) entry which is preliminary data.</text>
</comment>
<dbReference type="InterPro" id="IPR029006">
    <property type="entry name" value="ADF-H/Gelsolin-like_dom_sf"/>
</dbReference>
<dbReference type="GO" id="GO:0005884">
    <property type="term" value="C:actin filament"/>
    <property type="evidence" value="ECO:0007669"/>
    <property type="project" value="TreeGrafter"/>
</dbReference>
<dbReference type="GO" id="GO:0051015">
    <property type="term" value="F:actin filament binding"/>
    <property type="evidence" value="ECO:0007669"/>
    <property type="project" value="TreeGrafter"/>
</dbReference>
<dbReference type="Pfam" id="PF00241">
    <property type="entry name" value="Cofilin_ADF"/>
    <property type="match status" value="3"/>
</dbReference>
<dbReference type="GO" id="GO:0030427">
    <property type="term" value="C:site of polarized growth"/>
    <property type="evidence" value="ECO:0007669"/>
    <property type="project" value="TreeGrafter"/>
</dbReference>
<feature type="compositionally biased region" description="Polar residues" evidence="6">
    <location>
        <begin position="166"/>
        <end position="175"/>
    </location>
</feature>
<dbReference type="EMBL" id="JAOPGA020001709">
    <property type="protein sequence ID" value="KAL0490701.1"/>
    <property type="molecule type" value="Genomic_DNA"/>
</dbReference>
<evidence type="ECO:0000256" key="2">
    <source>
        <dbReference type="ARBA" id="ARBA00022490"/>
    </source>
</evidence>
<dbReference type="GO" id="GO:0030833">
    <property type="term" value="P:regulation of actin filament polymerization"/>
    <property type="evidence" value="ECO:0007669"/>
    <property type="project" value="TreeGrafter"/>
</dbReference>
<comment type="subcellular location">
    <subcellularLocation>
        <location evidence="1">Cytoplasm</location>
        <location evidence="1">Cytoskeleton</location>
    </subcellularLocation>
</comment>
<proteinExistence type="inferred from homology"/>
<keyword evidence="9" id="KW-1185">Reference proteome</keyword>
<dbReference type="GO" id="GO:0030864">
    <property type="term" value="C:cortical actin cytoskeleton"/>
    <property type="evidence" value="ECO:0007669"/>
    <property type="project" value="TreeGrafter"/>
</dbReference>
<evidence type="ECO:0000256" key="1">
    <source>
        <dbReference type="ARBA" id="ARBA00004245"/>
    </source>
</evidence>
<dbReference type="CDD" id="cd11282">
    <property type="entry name" value="ADF_coactosin_like"/>
    <property type="match status" value="3"/>
</dbReference>
<dbReference type="PANTHER" id="PTHR10829">
    <property type="entry name" value="CORTACTIN AND DREBRIN"/>
    <property type="match status" value="1"/>
</dbReference>
<organism evidence="8 9">
    <name type="scientific">Acrasis kona</name>
    <dbReference type="NCBI Taxonomy" id="1008807"/>
    <lineage>
        <taxon>Eukaryota</taxon>
        <taxon>Discoba</taxon>
        <taxon>Heterolobosea</taxon>
        <taxon>Tetramitia</taxon>
        <taxon>Eutetramitia</taxon>
        <taxon>Acrasidae</taxon>
        <taxon>Acrasis</taxon>
    </lineage>
</organism>
<dbReference type="PANTHER" id="PTHR10829:SF56">
    <property type="entry name" value="ADF-H DOMAIN-CONTAINING PROTEIN"/>
    <property type="match status" value="1"/>
</dbReference>
<dbReference type="Proteomes" id="UP001431209">
    <property type="component" value="Unassembled WGS sequence"/>
</dbReference>
<evidence type="ECO:0000313" key="9">
    <source>
        <dbReference type="Proteomes" id="UP001431209"/>
    </source>
</evidence>
<keyword evidence="4" id="KW-0206">Cytoskeleton</keyword>
<dbReference type="AlphaFoldDB" id="A0AAW2ZPS6"/>
<evidence type="ECO:0000256" key="6">
    <source>
        <dbReference type="SAM" id="MobiDB-lite"/>
    </source>
</evidence>
<dbReference type="InterPro" id="IPR002108">
    <property type="entry name" value="ADF-H"/>
</dbReference>
<dbReference type="Gene3D" id="3.40.20.10">
    <property type="entry name" value="Severin"/>
    <property type="match status" value="3"/>
</dbReference>
<sequence length="528" mass="57719">MSNKLWANYDSISDSISAVRSDSNPTQWTLIGFNDKFDELQVVATGNGSVEELVPLLQENNAYYSLVRKTEVIDESETVKFVFIKFAGHKIKPLYKGKVTTTMGDITGRFQPYHVDMSTHEVEEITDEQVTNLVGSASMNRSNVIDKNAGKRIMDENRLKNESRSINRQYTSGLTSSPSSIQASQASPVPIRSPSVKVSTPVKSTVIDVPTQSKEVSYVEEQWINNAIADVRNDNTDTDWMLVKSESGSIELVDVGAGGVDELSSRITQEGVYYGLVRLSLQIDNSTTTKFAFVHYIGPNVKPTVRAKVSTHKGTVSGKFLPFHVELVTSDQSELKHDALFQLVASASGTKSNVLGDAGSPAVLSPTTYSQQKPISRSPSTTASLTFKDESSCRQSIASVRDDSSDVDWMLLSYHGSSKTELELVGSGTGGADALASLLEPSKVYYGLVRAEEIIDQSVTVKFAFVHYLGNTVPPMLKARVSTHKGVVEDFLRPYHVTLFATEASEVNQKIVQTLIAKASQSYNAVLN</sequence>
<dbReference type="FunFam" id="3.40.20.10:FF:000018">
    <property type="entry name" value="Coactosin-like 1"/>
    <property type="match status" value="3"/>
</dbReference>
<gene>
    <name evidence="8" type="ORF">AKO1_009656</name>
</gene>
<comment type="similarity">
    <text evidence="5">Belongs to the actin-binding proteins ADF family. Coactosin subfamily.</text>
</comment>
<accession>A0AAW2ZPS6</accession>
<evidence type="ECO:0000256" key="3">
    <source>
        <dbReference type="ARBA" id="ARBA00023203"/>
    </source>
</evidence>
<evidence type="ECO:0000259" key="7">
    <source>
        <dbReference type="PROSITE" id="PS51263"/>
    </source>
</evidence>